<keyword evidence="2" id="KW-1185">Reference proteome</keyword>
<proteinExistence type="predicted"/>
<name>A0A0V1BLD1_TRISP</name>
<gene>
    <name evidence="1" type="ORF">T01_1143</name>
</gene>
<organism evidence="1 2">
    <name type="scientific">Trichinella spiralis</name>
    <name type="common">Trichina worm</name>
    <dbReference type="NCBI Taxonomy" id="6334"/>
    <lineage>
        <taxon>Eukaryota</taxon>
        <taxon>Metazoa</taxon>
        <taxon>Ecdysozoa</taxon>
        <taxon>Nematoda</taxon>
        <taxon>Enoplea</taxon>
        <taxon>Dorylaimia</taxon>
        <taxon>Trichinellida</taxon>
        <taxon>Trichinellidae</taxon>
        <taxon>Trichinella</taxon>
    </lineage>
</organism>
<dbReference type="EMBL" id="JYDH01000032">
    <property type="protein sequence ID" value="KRY37586.1"/>
    <property type="molecule type" value="Genomic_DNA"/>
</dbReference>
<sequence>MVQPVRVGRCKIEKRKIGQCSRIFEHFRGQHPQEHKLNGGKEPTLTWLLCLTANLFGIFQASTINSALAYRLQTLLDHSVSFVVIFIGQAWMTEPLVPIVCSPPPSSHNGQLSLKAEFVKYDCPGHLGPDDEWQDSNLPRQLEPHRLLFTLLRAVALPGCVGQLDKCHREK</sequence>
<dbReference type="OrthoDB" id="10360188at2759"/>
<dbReference type="AlphaFoldDB" id="A0A0V1BLD1"/>
<dbReference type="InParanoid" id="A0A0V1BLD1"/>
<reference evidence="1 2" key="1">
    <citation type="submission" date="2015-01" db="EMBL/GenBank/DDBJ databases">
        <title>Evolution of Trichinella species and genotypes.</title>
        <authorList>
            <person name="Korhonen P.K."/>
            <person name="Edoardo P."/>
            <person name="Giuseppe L.R."/>
            <person name="Gasser R.B."/>
        </authorList>
    </citation>
    <scope>NUCLEOTIDE SEQUENCE [LARGE SCALE GENOMIC DNA]</scope>
    <source>
        <strain evidence="1">ISS3</strain>
    </source>
</reference>
<evidence type="ECO:0000313" key="1">
    <source>
        <dbReference type="EMBL" id="KRY37586.1"/>
    </source>
</evidence>
<evidence type="ECO:0000313" key="2">
    <source>
        <dbReference type="Proteomes" id="UP000054776"/>
    </source>
</evidence>
<dbReference type="Proteomes" id="UP000054776">
    <property type="component" value="Unassembled WGS sequence"/>
</dbReference>
<protein>
    <submittedName>
        <fullName evidence="1">Uncharacterized protein</fullName>
    </submittedName>
</protein>
<comment type="caution">
    <text evidence="1">The sequence shown here is derived from an EMBL/GenBank/DDBJ whole genome shotgun (WGS) entry which is preliminary data.</text>
</comment>
<accession>A0A0V1BLD1</accession>